<keyword evidence="2" id="KW-1185">Reference proteome</keyword>
<evidence type="ECO:0000313" key="2">
    <source>
        <dbReference type="Proteomes" id="UP000308530"/>
    </source>
</evidence>
<gene>
    <name evidence="1" type="ORF">FE840_009265</name>
</gene>
<evidence type="ECO:0000313" key="1">
    <source>
        <dbReference type="EMBL" id="QLF69714.1"/>
    </source>
</evidence>
<dbReference type="PANTHER" id="PTHR33639">
    <property type="entry name" value="THIOL-DISULFIDE OXIDOREDUCTASE DCC"/>
    <property type="match status" value="1"/>
</dbReference>
<protein>
    <submittedName>
        <fullName evidence="1">DUF393 domain-containing protein</fullName>
    </submittedName>
</protein>
<dbReference type="InterPro" id="IPR007263">
    <property type="entry name" value="DCC1-like"/>
</dbReference>
<sequence length="157" mass="18014">MQPEALPVMPEMEQPVSLDTLAGFDGRYGLIVFDHECIFCSSFVRFVFARDRDAFFRFTPAQGPIGQRLYQHYGLDPVDFSTNLVIINGQLFTKIEGFAEVVRRFAFPWSLPSAVGRLPRRVGEPVYDLIARNRYRIFGRYETCMVPSPGLKVRIID</sequence>
<dbReference type="InterPro" id="IPR052927">
    <property type="entry name" value="DCC_oxidoreductase"/>
</dbReference>
<reference evidence="1 2" key="1">
    <citation type="submission" date="2020-06" db="EMBL/GenBank/DDBJ databases">
        <title>Genome sequence of Rhizobium sp strain ADMK78.</title>
        <authorList>
            <person name="Rahi P."/>
        </authorList>
    </citation>
    <scope>NUCLEOTIDE SEQUENCE [LARGE SCALE GENOMIC DNA]</scope>
    <source>
        <strain evidence="1 2">ADMK78</strain>
    </source>
</reference>
<organism evidence="1 2">
    <name type="scientific">Peteryoungia desertarenae</name>
    <dbReference type="NCBI Taxonomy" id="1813451"/>
    <lineage>
        <taxon>Bacteria</taxon>
        <taxon>Pseudomonadati</taxon>
        <taxon>Pseudomonadota</taxon>
        <taxon>Alphaproteobacteria</taxon>
        <taxon>Hyphomicrobiales</taxon>
        <taxon>Rhizobiaceae</taxon>
        <taxon>Peteryoungia</taxon>
    </lineage>
</organism>
<dbReference type="Pfam" id="PF04134">
    <property type="entry name" value="DCC1-like"/>
    <property type="match status" value="1"/>
</dbReference>
<dbReference type="Proteomes" id="UP000308530">
    <property type="component" value="Chromosome"/>
</dbReference>
<dbReference type="RefSeq" id="WP_138288366.1">
    <property type="nucleotide sequence ID" value="NZ_CP058350.1"/>
</dbReference>
<dbReference type="EMBL" id="CP058350">
    <property type="protein sequence ID" value="QLF69714.1"/>
    <property type="molecule type" value="Genomic_DNA"/>
</dbReference>
<dbReference type="PANTHER" id="PTHR33639:SF2">
    <property type="entry name" value="DUF393 DOMAIN-CONTAINING PROTEIN"/>
    <property type="match status" value="1"/>
</dbReference>
<name>A0ABX6QMK4_9HYPH</name>
<accession>A0ABX6QMK4</accession>
<proteinExistence type="predicted"/>